<reference evidence="1 2" key="1">
    <citation type="journal article" date="2013" name="Virology">
        <title>Genomic characterization of six novel Bacillus pumilus bacteriophages.</title>
        <authorList>
            <person name="Lorenz L."/>
            <person name="Lins B."/>
            <person name="Barrett J."/>
            <person name="Montgomery A."/>
            <person name="Trapani S."/>
            <person name="Schindler A."/>
            <person name="Christie G.E."/>
            <person name="Cresawn S.G."/>
            <person name="Temple L."/>
        </authorList>
    </citation>
    <scope>NUCLEOTIDE SEQUENCE [LARGE SCALE GENOMIC DNA]</scope>
</reference>
<dbReference type="GeneID" id="14697885"/>
<dbReference type="InterPro" id="IPR036390">
    <property type="entry name" value="WH_DNA-bd_sf"/>
</dbReference>
<evidence type="ECO:0000313" key="2">
    <source>
        <dbReference type="Proteomes" id="UP000011292"/>
    </source>
</evidence>
<sequence>MSELQFAINSGVKIKAIKLEDNEVAVSWMNGKCTEIISMQEAIQLGIIREVSLTEKEVSVLNAIIENTFEFGLPVTTNTIKNHTGFSKRVISGVLSSLYSKGIVEDYGNEEKDEFILSRWVFEKGGI</sequence>
<accession>M1IQ30</accession>
<evidence type="ECO:0000313" key="1">
    <source>
        <dbReference type="EMBL" id="AGE60750.1"/>
    </source>
</evidence>
<protein>
    <submittedName>
        <fullName evidence="1">Uncharacterized protein</fullName>
    </submittedName>
</protein>
<proteinExistence type="predicted"/>
<dbReference type="RefSeq" id="YP_007517607.1">
    <property type="nucleotide sequence ID" value="NC_020479.1"/>
</dbReference>
<organism evidence="1 2">
    <name type="scientific">Bacillus phage Curly</name>
    <dbReference type="NCBI Taxonomy" id="2880541"/>
    <lineage>
        <taxon>Viruses</taxon>
        <taxon>Duplodnaviria</taxon>
        <taxon>Heunggongvirae</taxon>
        <taxon>Uroviricota</taxon>
        <taxon>Caudoviricetes</taxon>
        <taxon>Ehrlichviridae</taxon>
        <taxon>Andromedavirus</taxon>
        <taxon>Andromedavirus bolokhovo</taxon>
        <taxon>Andromedavirus curly</taxon>
    </lineage>
</organism>
<dbReference type="SUPFAM" id="SSF46785">
    <property type="entry name" value="Winged helix' DNA-binding domain"/>
    <property type="match status" value="1"/>
</dbReference>
<keyword evidence="2" id="KW-1185">Reference proteome</keyword>
<gene>
    <name evidence="1" type="ORF">CURLY_63</name>
</gene>
<name>M1IQ30_9CAUD</name>
<dbReference type="EMBL" id="KC330679">
    <property type="protein sequence ID" value="AGE60750.1"/>
    <property type="molecule type" value="Genomic_DNA"/>
</dbReference>
<dbReference type="KEGG" id="vg:14697885"/>
<dbReference type="Proteomes" id="UP000011292">
    <property type="component" value="Segment"/>
</dbReference>